<feature type="non-terminal residue" evidence="4">
    <location>
        <position position="73"/>
    </location>
</feature>
<dbReference type="AlphaFoldDB" id="A0A132B1I4"/>
<reference evidence="4 5" key="1">
    <citation type="submission" date="2015-10" db="EMBL/GenBank/DDBJ databases">
        <title>Full genome of DAOMC 229536 Phialocephala scopiformis, a fungal endophyte of spruce producing the potent anti-insectan compound rugulosin.</title>
        <authorList>
            <consortium name="DOE Joint Genome Institute"/>
            <person name="Walker A.K."/>
            <person name="Frasz S.L."/>
            <person name="Seifert K.A."/>
            <person name="Miller J.D."/>
            <person name="Mondo S.J."/>
            <person name="Labutti K."/>
            <person name="Lipzen A."/>
            <person name="Dockter R."/>
            <person name="Kennedy M."/>
            <person name="Grigoriev I.V."/>
            <person name="Spatafora J.W."/>
        </authorList>
    </citation>
    <scope>NUCLEOTIDE SEQUENCE [LARGE SCALE GENOMIC DNA]</scope>
    <source>
        <strain evidence="4 5">CBS 120377</strain>
    </source>
</reference>
<evidence type="ECO:0000313" key="5">
    <source>
        <dbReference type="Proteomes" id="UP000070700"/>
    </source>
</evidence>
<dbReference type="RefSeq" id="XP_018060526.1">
    <property type="nucleotide sequence ID" value="XM_018208452.1"/>
</dbReference>
<accession>A0A132B1I4</accession>
<dbReference type="PROSITE" id="PS50088">
    <property type="entry name" value="ANK_REPEAT"/>
    <property type="match status" value="2"/>
</dbReference>
<dbReference type="InterPro" id="IPR036770">
    <property type="entry name" value="Ankyrin_rpt-contain_sf"/>
</dbReference>
<dbReference type="Gene3D" id="1.25.40.20">
    <property type="entry name" value="Ankyrin repeat-containing domain"/>
    <property type="match status" value="1"/>
</dbReference>
<evidence type="ECO:0000256" key="2">
    <source>
        <dbReference type="ARBA" id="ARBA00023043"/>
    </source>
</evidence>
<dbReference type="OrthoDB" id="3563777at2759"/>
<dbReference type="KEGG" id="psco:LY89DRAFT_560831"/>
<feature type="non-terminal residue" evidence="4">
    <location>
        <position position="1"/>
    </location>
</feature>
<dbReference type="Proteomes" id="UP000070700">
    <property type="component" value="Unassembled WGS sequence"/>
</dbReference>
<proteinExistence type="predicted"/>
<dbReference type="STRING" id="149040.A0A132B1I4"/>
<keyword evidence="5" id="KW-1185">Reference proteome</keyword>
<dbReference type="SUPFAM" id="SSF48403">
    <property type="entry name" value="Ankyrin repeat"/>
    <property type="match status" value="1"/>
</dbReference>
<evidence type="ECO:0000313" key="4">
    <source>
        <dbReference type="EMBL" id="KUJ06171.1"/>
    </source>
</evidence>
<organism evidence="4 5">
    <name type="scientific">Mollisia scopiformis</name>
    <name type="common">Conifer needle endophyte fungus</name>
    <name type="synonym">Phialocephala scopiformis</name>
    <dbReference type="NCBI Taxonomy" id="149040"/>
    <lineage>
        <taxon>Eukaryota</taxon>
        <taxon>Fungi</taxon>
        <taxon>Dikarya</taxon>
        <taxon>Ascomycota</taxon>
        <taxon>Pezizomycotina</taxon>
        <taxon>Leotiomycetes</taxon>
        <taxon>Helotiales</taxon>
        <taxon>Mollisiaceae</taxon>
        <taxon>Mollisia</taxon>
    </lineage>
</organism>
<evidence type="ECO:0000256" key="1">
    <source>
        <dbReference type="ARBA" id="ARBA00022737"/>
    </source>
</evidence>
<feature type="repeat" description="ANK" evidence="3">
    <location>
        <begin position="48"/>
        <end position="73"/>
    </location>
</feature>
<dbReference type="SMART" id="SM00248">
    <property type="entry name" value="ANK"/>
    <property type="match status" value="2"/>
</dbReference>
<dbReference type="GeneID" id="28818178"/>
<dbReference type="InterPro" id="IPR002110">
    <property type="entry name" value="Ankyrin_rpt"/>
</dbReference>
<dbReference type="InParanoid" id="A0A132B1I4"/>
<keyword evidence="1" id="KW-0677">Repeat</keyword>
<dbReference type="Pfam" id="PF12796">
    <property type="entry name" value="Ank_2"/>
    <property type="match status" value="1"/>
</dbReference>
<sequence>AAGAEVNAAPAGNDGQTALQAAAEVGHLKAVKRLLATGADVNAAASEYGRTALQAAAGGGYREVAERLRAAGA</sequence>
<gene>
    <name evidence="4" type="ORF">LY89DRAFT_560831</name>
</gene>
<keyword evidence="2 3" id="KW-0040">ANK repeat</keyword>
<evidence type="ECO:0000256" key="3">
    <source>
        <dbReference type="PROSITE-ProRule" id="PRU00023"/>
    </source>
</evidence>
<dbReference type="EMBL" id="KQ947454">
    <property type="protein sequence ID" value="KUJ06171.1"/>
    <property type="molecule type" value="Genomic_DNA"/>
</dbReference>
<protein>
    <submittedName>
        <fullName evidence="4">Uncharacterized protein</fullName>
    </submittedName>
</protein>
<name>A0A132B1I4_MOLSC</name>
<dbReference type="PANTHER" id="PTHR24171:SF10">
    <property type="entry name" value="ANKYRIN REPEAT DOMAIN-CONTAINING PROTEIN 29-LIKE"/>
    <property type="match status" value="1"/>
</dbReference>
<dbReference type="PROSITE" id="PS50297">
    <property type="entry name" value="ANK_REP_REGION"/>
    <property type="match status" value="2"/>
</dbReference>
<dbReference type="PANTHER" id="PTHR24171">
    <property type="entry name" value="ANKYRIN REPEAT DOMAIN-CONTAINING PROTEIN 39-RELATED"/>
    <property type="match status" value="1"/>
</dbReference>
<feature type="repeat" description="ANK" evidence="3">
    <location>
        <begin position="14"/>
        <end position="46"/>
    </location>
</feature>